<accession>A0AAV0H5Y3</accession>
<dbReference type="Proteomes" id="UP001154282">
    <property type="component" value="Unassembled WGS sequence"/>
</dbReference>
<protein>
    <recommendedName>
        <fullName evidence="1">Bet v I/Major latex protein domain-containing protein</fullName>
    </recommendedName>
</protein>
<dbReference type="SUPFAM" id="SSF55961">
    <property type="entry name" value="Bet v1-like"/>
    <property type="match status" value="1"/>
</dbReference>
<dbReference type="InterPro" id="IPR000916">
    <property type="entry name" value="Bet_v_I/MLP"/>
</dbReference>
<evidence type="ECO:0000313" key="3">
    <source>
        <dbReference type="Proteomes" id="UP001154282"/>
    </source>
</evidence>
<dbReference type="EMBL" id="CAMGYJ010000002">
    <property type="protein sequence ID" value="CAI0379670.1"/>
    <property type="molecule type" value="Genomic_DNA"/>
</dbReference>
<name>A0AAV0H5Y3_9ROSI</name>
<reference evidence="2" key="1">
    <citation type="submission" date="2022-08" db="EMBL/GenBank/DDBJ databases">
        <authorList>
            <person name="Gutierrez-Valencia J."/>
        </authorList>
    </citation>
    <scope>NUCLEOTIDE SEQUENCE</scope>
</reference>
<dbReference type="AlphaFoldDB" id="A0AAV0H5Y3"/>
<dbReference type="InterPro" id="IPR051761">
    <property type="entry name" value="MLP-like_ligand-binding"/>
</dbReference>
<dbReference type="GO" id="GO:0006952">
    <property type="term" value="P:defense response"/>
    <property type="evidence" value="ECO:0007669"/>
    <property type="project" value="InterPro"/>
</dbReference>
<proteinExistence type="predicted"/>
<dbReference type="InterPro" id="IPR023393">
    <property type="entry name" value="START-like_dom_sf"/>
</dbReference>
<evidence type="ECO:0000259" key="1">
    <source>
        <dbReference type="SMART" id="SM01037"/>
    </source>
</evidence>
<gene>
    <name evidence="2" type="ORF">LITE_LOCUS2350</name>
</gene>
<evidence type="ECO:0000313" key="2">
    <source>
        <dbReference type="EMBL" id="CAI0379670.1"/>
    </source>
</evidence>
<keyword evidence="3" id="KW-1185">Reference proteome</keyword>
<dbReference type="PANTHER" id="PTHR31907">
    <property type="entry name" value="MLP-LIKE PROTEIN 423"/>
    <property type="match status" value="1"/>
</dbReference>
<dbReference type="Gene3D" id="3.30.530.20">
    <property type="match status" value="1"/>
</dbReference>
<feature type="domain" description="Bet v I/Major latex protein" evidence="1">
    <location>
        <begin position="35"/>
        <end position="140"/>
    </location>
</feature>
<organism evidence="2 3">
    <name type="scientific">Linum tenue</name>
    <dbReference type="NCBI Taxonomy" id="586396"/>
    <lineage>
        <taxon>Eukaryota</taxon>
        <taxon>Viridiplantae</taxon>
        <taxon>Streptophyta</taxon>
        <taxon>Embryophyta</taxon>
        <taxon>Tracheophyta</taxon>
        <taxon>Spermatophyta</taxon>
        <taxon>Magnoliopsida</taxon>
        <taxon>eudicotyledons</taxon>
        <taxon>Gunneridae</taxon>
        <taxon>Pentapetalae</taxon>
        <taxon>rosids</taxon>
        <taxon>fabids</taxon>
        <taxon>Malpighiales</taxon>
        <taxon>Linaceae</taxon>
        <taxon>Linum</taxon>
    </lineage>
</organism>
<dbReference type="Pfam" id="PF00407">
    <property type="entry name" value="Bet_v_1"/>
    <property type="match status" value="1"/>
</dbReference>
<comment type="caution">
    <text evidence="2">The sequence shown here is derived from an EMBL/GenBank/DDBJ whole genome shotgun (WGS) entry which is preliminary data.</text>
</comment>
<sequence>MLKVRVFRTSDHCVINQLVPITRVVGKKKLCWILYHSLIQRKYIVVLGFTGSPLVKVSKESIDSVDEEKRSVSYSVIEGDLLKYYCSFKGHIVVAPKEEGCLVKWTCEYERVSDDVEVPHVIKDFVVKNFKEVDELALAA</sequence>
<dbReference type="SMART" id="SM01037">
    <property type="entry name" value="Bet_v_1"/>
    <property type="match status" value="1"/>
</dbReference>